<evidence type="ECO:0000256" key="1">
    <source>
        <dbReference type="SAM" id="Phobius"/>
    </source>
</evidence>
<proteinExistence type="predicted"/>
<evidence type="ECO:0000313" key="3">
    <source>
        <dbReference type="Proteomes" id="UP000076858"/>
    </source>
</evidence>
<organism evidence="2 3">
    <name type="scientific">Daphnia magna</name>
    <dbReference type="NCBI Taxonomy" id="35525"/>
    <lineage>
        <taxon>Eukaryota</taxon>
        <taxon>Metazoa</taxon>
        <taxon>Ecdysozoa</taxon>
        <taxon>Arthropoda</taxon>
        <taxon>Crustacea</taxon>
        <taxon>Branchiopoda</taxon>
        <taxon>Diplostraca</taxon>
        <taxon>Cladocera</taxon>
        <taxon>Anomopoda</taxon>
        <taxon>Daphniidae</taxon>
        <taxon>Daphnia</taxon>
    </lineage>
</organism>
<dbReference type="AlphaFoldDB" id="A0A164H665"/>
<name>A0A164H665_9CRUS</name>
<keyword evidence="1" id="KW-0472">Membrane</keyword>
<reference evidence="2 3" key="1">
    <citation type="submission" date="2016-03" db="EMBL/GenBank/DDBJ databases">
        <title>EvidentialGene: Evidence-directed Construction of Genes on Genomes.</title>
        <authorList>
            <person name="Gilbert D.G."/>
            <person name="Choi J.-H."/>
            <person name="Mockaitis K."/>
            <person name="Colbourne J."/>
            <person name="Pfrender M."/>
        </authorList>
    </citation>
    <scope>NUCLEOTIDE SEQUENCE [LARGE SCALE GENOMIC DNA]</scope>
    <source>
        <strain evidence="2 3">Xinb3</strain>
        <tissue evidence="2">Complete organism</tissue>
    </source>
</reference>
<accession>A0A164H665</accession>
<feature type="non-terminal residue" evidence="2">
    <location>
        <position position="1"/>
    </location>
</feature>
<comment type="caution">
    <text evidence="2">The sequence shown here is derived from an EMBL/GenBank/DDBJ whole genome shotgun (WGS) entry which is preliminary data.</text>
</comment>
<feature type="transmembrane region" description="Helical" evidence="1">
    <location>
        <begin position="26"/>
        <end position="49"/>
    </location>
</feature>
<dbReference type="Proteomes" id="UP000076858">
    <property type="component" value="Unassembled WGS sequence"/>
</dbReference>
<protein>
    <submittedName>
        <fullName evidence="2">Uncharacterized protein</fullName>
    </submittedName>
</protein>
<sequence>AQRRYKAAQDRNTRTTFRNDVIKTKLTFLAFKIPCNSMVCIVQLVVFHIREPGKMHP</sequence>
<keyword evidence="3" id="KW-1185">Reference proteome</keyword>
<evidence type="ECO:0000313" key="2">
    <source>
        <dbReference type="EMBL" id="KZR99756.1"/>
    </source>
</evidence>
<keyword evidence="1" id="KW-0812">Transmembrane</keyword>
<gene>
    <name evidence="2" type="ORF">APZ42_004261</name>
</gene>
<dbReference type="EMBL" id="LRGB01012750">
    <property type="protein sequence ID" value="KZR99756.1"/>
    <property type="molecule type" value="Genomic_DNA"/>
</dbReference>
<keyword evidence="1" id="KW-1133">Transmembrane helix</keyword>